<protein>
    <submittedName>
        <fullName evidence="1">Uncharacterized protein</fullName>
    </submittedName>
</protein>
<organism evidence="1 2">
    <name type="scientific">Candidatus Nomurabacteria bacterium GW2011_GWF2_40_12</name>
    <dbReference type="NCBI Taxonomy" id="1618776"/>
    <lineage>
        <taxon>Bacteria</taxon>
        <taxon>Candidatus Nomuraibacteriota</taxon>
    </lineage>
</organism>
<reference evidence="1 2" key="1">
    <citation type="journal article" date="2015" name="Nature">
        <title>rRNA introns, odd ribosomes, and small enigmatic genomes across a large radiation of phyla.</title>
        <authorList>
            <person name="Brown C.T."/>
            <person name="Hug L.A."/>
            <person name="Thomas B.C."/>
            <person name="Sharon I."/>
            <person name="Castelle C.J."/>
            <person name="Singh A."/>
            <person name="Wilkins M.J."/>
            <person name="Williams K.H."/>
            <person name="Banfield J.F."/>
        </authorList>
    </citation>
    <scope>NUCLEOTIDE SEQUENCE [LARGE SCALE GENOMIC DNA]</scope>
</reference>
<sequence length="89" mass="10920">MHIVNLNIRLIEGNLSRIHSRDLFRYKAEVIRDEGKYYYRVDNVIMHITPLEAKRVIKNPRLYYFSTALWLHLEIQRKKDDPNYIRNFN</sequence>
<evidence type="ECO:0000313" key="2">
    <source>
        <dbReference type="Proteomes" id="UP000034301"/>
    </source>
</evidence>
<comment type="caution">
    <text evidence="1">The sequence shown here is derived from an EMBL/GenBank/DDBJ whole genome shotgun (WGS) entry which is preliminary data.</text>
</comment>
<dbReference type="EMBL" id="LBYC01000018">
    <property type="protein sequence ID" value="KKR42006.1"/>
    <property type="molecule type" value="Genomic_DNA"/>
</dbReference>
<proteinExistence type="predicted"/>
<dbReference type="AlphaFoldDB" id="A0A0G0QX69"/>
<gene>
    <name evidence="1" type="ORF">UT78_C0018G0008</name>
</gene>
<name>A0A0G0QX69_9BACT</name>
<dbReference type="Proteomes" id="UP000034301">
    <property type="component" value="Unassembled WGS sequence"/>
</dbReference>
<evidence type="ECO:0000313" key="1">
    <source>
        <dbReference type="EMBL" id="KKR42006.1"/>
    </source>
</evidence>
<accession>A0A0G0QX69</accession>